<evidence type="ECO:0000313" key="3">
    <source>
        <dbReference type="Proteomes" id="UP001212841"/>
    </source>
</evidence>
<keyword evidence="3" id="KW-1185">Reference proteome</keyword>
<gene>
    <name evidence="2" type="ORF">HK097_010881</name>
</gene>
<proteinExistence type="predicted"/>
<evidence type="ECO:0000256" key="1">
    <source>
        <dbReference type="SAM" id="MobiDB-lite"/>
    </source>
</evidence>
<dbReference type="EMBL" id="JADGJD010000849">
    <property type="protein sequence ID" value="KAJ3048095.1"/>
    <property type="molecule type" value="Genomic_DNA"/>
</dbReference>
<dbReference type="Proteomes" id="UP001212841">
    <property type="component" value="Unassembled WGS sequence"/>
</dbReference>
<sequence>MSHSIFPSTTHPTTSQLQTNQHLQNPELLVEIATHTTPKTIRTLRIASKTLSKLLTPTLISHIDASWIYTRNGEKACWIWAAKNGHTHIIDRRLRDLVAGEYGGEGHKRKVKLTQPQLVHYSTAAHFFAAGRGHIDIATLLVKAGAQMTWASFESHMDPFNTFNSSTPAKRKEIFFEMVVVALPWNPDKDQDFVYAFVSDFAFRRAALKGSTGIVQFFIERKFVNSPANVLLYAEGMLPFAAEIGQAENRSNLTPSRRWGLGLIRCERVQVRMLYGVTMGT</sequence>
<evidence type="ECO:0000313" key="2">
    <source>
        <dbReference type="EMBL" id="KAJ3048095.1"/>
    </source>
</evidence>
<dbReference type="InterPro" id="IPR036770">
    <property type="entry name" value="Ankyrin_rpt-contain_sf"/>
</dbReference>
<feature type="region of interest" description="Disordered" evidence="1">
    <location>
        <begin position="1"/>
        <end position="20"/>
    </location>
</feature>
<dbReference type="Gene3D" id="1.25.40.20">
    <property type="entry name" value="Ankyrin repeat-containing domain"/>
    <property type="match status" value="1"/>
</dbReference>
<name>A0AAD5S8G1_9FUNG</name>
<accession>A0AAD5S8G1</accession>
<dbReference type="AlphaFoldDB" id="A0AAD5S8G1"/>
<protein>
    <submittedName>
        <fullName evidence="2">Uncharacterized protein</fullName>
    </submittedName>
</protein>
<organism evidence="2 3">
    <name type="scientific">Rhizophlyctis rosea</name>
    <dbReference type="NCBI Taxonomy" id="64517"/>
    <lineage>
        <taxon>Eukaryota</taxon>
        <taxon>Fungi</taxon>
        <taxon>Fungi incertae sedis</taxon>
        <taxon>Chytridiomycota</taxon>
        <taxon>Chytridiomycota incertae sedis</taxon>
        <taxon>Chytridiomycetes</taxon>
        <taxon>Rhizophlyctidales</taxon>
        <taxon>Rhizophlyctidaceae</taxon>
        <taxon>Rhizophlyctis</taxon>
    </lineage>
</organism>
<comment type="caution">
    <text evidence="2">The sequence shown here is derived from an EMBL/GenBank/DDBJ whole genome shotgun (WGS) entry which is preliminary data.</text>
</comment>
<reference evidence="2" key="1">
    <citation type="submission" date="2020-05" db="EMBL/GenBank/DDBJ databases">
        <title>Phylogenomic resolution of chytrid fungi.</title>
        <authorList>
            <person name="Stajich J.E."/>
            <person name="Amses K."/>
            <person name="Simmons R."/>
            <person name="Seto K."/>
            <person name="Myers J."/>
            <person name="Bonds A."/>
            <person name="Quandt C.A."/>
            <person name="Barry K."/>
            <person name="Liu P."/>
            <person name="Grigoriev I."/>
            <person name="Longcore J.E."/>
            <person name="James T.Y."/>
        </authorList>
    </citation>
    <scope>NUCLEOTIDE SEQUENCE</scope>
    <source>
        <strain evidence="2">JEL0318</strain>
    </source>
</reference>